<dbReference type="Gene3D" id="3.40.390.10">
    <property type="entry name" value="Collagenase (Catalytic Domain)"/>
    <property type="match status" value="2"/>
</dbReference>
<evidence type="ECO:0000256" key="1">
    <source>
        <dbReference type="ARBA" id="ARBA00001947"/>
    </source>
</evidence>
<protein>
    <submittedName>
        <fullName evidence="12">Putative metalloendopeptidaseEX</fullName>
        <ecNumber evidence="12">3.4.24.-</ecNumber>
    </submittedName>
</protein>
<evidence type="ECO:0000259" key="10">
    <source>
        <dbReference type="Pfam" id="PF01431"/>
    </source>
</evidence>
<keyword evidence="9" id="KW-1133">Transmembrane helix</keyword>
<evidence type="ECO:0000256" key="6">
    <source>
        <dbReference type="ARBA" id="ARBA00022833"/>
    </source>
</evidence>
<feature type="transmembrane region" description="Helical" evidence="9">
    <location>
        <begin position="138"/>
        <end position="162"/>
    </location>
</feature>
<accession>A0A061HUU6</accession>
<evidence type="ECO:0000256" key="8">
    <source>
        <dbReference type="ARBA" id="ARBA00023049"/>
    </source>
</evidence>
<dbReference type="CDD" id="cd08662">
    <property type="entry name" value="M13"/>
    <property type="match status" value="1"/>
</dbReference>
<organism evidence="12 13">
    <name type="scientific">Cricetulus griseus</name>
    <name type="common">Chinese hamster</name>
    <name type="synonym">Cricetulus barabensis griseus</name>
    <dbReference type="NCBI Taxonomy" id="10029"/>
    <lineage>
        <taxon>Eukaryota</taxon>
        <taxon>Metazoa</taxon>
        <taxon>Chordata</taxon>
        <taxon>Craniata</taxon>
        <taxon>Vertebrata</taxon>
        <taxon>Euteleostomi</taxon>
        <taxon>Mammalia</taxon>
        <taxon>Eutheria</taxon>
        <taxon>Euarchontoglires</taxon>
        <taxon>Glires</taxon>
        <taxon>Rodentia</taxon>
        <taxon>Myomorpha</taxon>
        <taxon>Muroidea</taxon>
        <taxon>Cricetidae</taxon>
        <taxon>Cricetinae</taxon>
        <taxon>Cricetulus</taxon>
    </lineage>
</organism>
<dbReference type="InterPro" id="IPR042089">
    <property type="entry name" value="Peptidase_M13_dom_2"/>
</dbReference>
<evidence type="ECO:0000256" key="7">
    <source>
        <dbReference type="ARBA" id="ARBA00022968"/>
    </source>
</evidence>
<reference evidence="13" key="1">
    <citation type="journal article" date="2013" name="Nat. Biotechnol.">
        <title>Chinese hamster genome sequenced from sorted chromosomes.</title>
        <authorList>
            <person name="Brinkrolf K."/>
            <person name="Rupp O."/>
            <person name="Laux H."/>
            <person name="Kollin F."/>
            <person name="Ernst W."/>
            <person name="Linke B."/>
            <person name="Kofler R."/>
            <person name="Romand S."/>
            <person name="Hesse F."/>
            <person name="Budach W.E."/>
            <person name="Galosy S."/>
            <person name="Muller D."/>
            <person name="Noll T."/>
            <person name="Wienberg J."/>
            <person name="Jostock T."/>
            <person name="Leonard M."/>
            <person name="Grillari J."/>
            <person name="Tauch A."/>
            <person name="Goesmann A."/>
            <person name="Helk B."/>
            <person name="Mott J.E."/>
            <person name="Puhler A."/>
            <person name="Borth N."/>
        </authorList>
    </citation>
    <scope>NUCLEOTIDE SEQUENCE [LARGE SCALE GENOMIC DNA]</scope>
    <source>
        <strain evidence="13">17A/GY</strain>
    </source>
</reference>
<dbReference type="GO" id="GO:0046872">
    <property type="term" value="F:metal ion binding"/>
    <property type="evidence" value="ECO:0007669"/>
    <property type="project" value="UniProtKB-KW"/>
</dbReference>
<evidence type="ECO:0000256" key="3">
    <source>
        <dbReference type="ARBA" id="ARBA00022670"/>
    </source>
</evidence>
<dbReference type="GO" id="GO:0004222">
    <property type="term" value="F:metalloendopeptidase activity"/>
    <property type="evidence" value="ECO:0007669"/>
    <property type="project" value="InterPro"/>
</dbReference>
<keyword evidence="5 12" id="KW-0378">Hydrolase</keyword>
<dbReference type="PRINTS" id="PR00786">
    <property type="entry name" value="NEPRILYSIN"/>
</dbReference>
<dbReference type="Pfam" id="PF01431">
    <property type="entry name" value="Peptidase_M13"/>
    <property type="match status" value="1"/>
</dbReference>
<keyword evidence="3" id="KW-0645">Protease</keyword>
<name>A0A061HUU6_CRIGR</name>
<keyword evidence="4" id="KW-0479">Metal-binding</keyword>
<dbReference type="EC" id="3.4.24.-" evidence="12"/>
<dbReference type="InterPro" id="IPR024079">
    <property type="entry name" value="MetalloPept_cat_dom_sf"/>
</dbReference>
<proteinExistence type="predicted"/>
<dbReference type="PROSITE" id="PS51885">
    <property type="entry name" value="NEPRILYSIN"/>
    <property type="match status" value="1"/>
</dbReference>
<evidence type="ECO:0000256" key="9">
    <source>
        <dbReference type="SAM" id="Phobius"/>
    </source>
</evidence>
<comment type="subcellular location">
    <subcellularLocation>
        <location evidence="2">Membrane</location>
        <topology evidence="2">Single-pass type II membrane protein</topology>
    </subcellularLocation>
</comment>
<dbReference type="AlphaFoldDB" id="A0A061HUU6"/>
<evidence type="ECO:0000313" key="12">
    <source>
        <dbReference type="EMBL" id="ERE63923.1"/>
    </source>
</evidence>
<sequence length="829" mass="95819">MWVLSTELGSFRTGNCVNLTEALSLYEEQLGRLYCPVEFSKEIVCVPSYLEFEQFFRDEALGSSPPLCNLVQECKRISELRALMEVERSRMKSSLRMMYGWNFGGTPKFFSPLGIHQSKAETGNTMEPEKGTNRGIRIALALFIGGTLVLGTLLFLVSQGLLSFQAKQEYCLKPECIEAAAAIMSKVNLSVDPCENFFRFACDGWINNNPIPEDMPSYGVYPWLRHNVDLKLKELSVFAFNFLEADLQFDIIHGQILTNPTFTFLALLEKSVSRRRDIEAVQKAKILYSSCMNEKAIEKADAKPLLHILRHSPFRWPVLEANIGPEGVWSERKFSLLQTLATFRGQYSNSVFIRLYVSPDDKASNEHILKLDQATLSLAVREDFLDNSTEAKSYRDALYKFMVDTAVLLGANSSRAEHDMKSVLRLEIKIAEFDWLGYIKKVIDTRLYPHLKDIGPSENVVVRVPQYFKDLFRILGSERKKTIANYLVWRMVYSRIPNLSRRFQYRWLEFSRVIQGTTTLLPQWDKCVNFIESALPYVVGKMFVNVHFQEDKKEMMEELIEGVRWAFIDMLEKENDWMDAGTKRKAQEKARAVLAKVGYPEFIMNDTHVNEDLKAIKFSESDYFGNVLQTRKYLAQSDFFWLRKAVPKTEWFTNPTTVNAFYSASTNQIRRKYDKNGNLDPWWSVDSEEKFKEKTKCMINQYSNYYWKKAGLNVKGKRTLGENIADNGGLREAFRAYRKWINDRRQGVEEPLLPGITFTNNQLFFLSYAHVRCNSYRPEAAREQVQIGAHSPPQFRVNGAISNFEEFQKAFNCPPNSTMNRGVNSCRLW</sequence>
<dbReference type="Gene3D" id="1.10.1380.10">
    <property type="entry name" value="Neutral endopeptidase , domain2"/>
    <property type="match status" value="2"/>
</dbReference>
<evidence type="ECO:0000256" key="5">
    <source>
        <dbReference type="ARBA" id="ARBA00022801"/>
    </source>
</evidence>
<keyword evidence="9" id="KW-0472">Membrane</keyword>
<feature type="domain" description="Peptidase M13 C-terminal" evidence="10">
    <location>
        <begin position="671"/>
        <end position="821"/>
    </location>
</feature>
<dbReference type="SUPFAM" id="SSF55486">
    <property type="entry name" value="Metalloproteases ('zincins'), catalytic domain"/>
    <property type="match status" value="1"/>
</dbReference>
<dbReference type="Proteomes" id="UP000030759">
    <property type="component" value="Unassembled WGS sequence"/>
</dbReference>
<keyword evidence="7" id="KW-0735">Signal-anchor</keyword>
<evidence type="ECO:0000256" key="4">
    <source>
        <dbReference type="ARBA" id="ARBA00022723"/>
    </source>
</evidence>
<dbReference type="GO" id="GO:0005886">
    <property type="term" value="C:plasma membrane"/>
    <property type="evidence" value="ECO:0007669"/>
    <property type="project" value="TreeGrafter"/>
</dbReference>
<keyword evidence="8" id="KW-0482">Metalloprotease</keyword>
<evidence type="ECO:0000256" key="2">
    <source>
        <dbReference type="ARBA" id="ARBA00004606"/>
    </source>
</evidence>
<dbReference type="InterPro" id="IPR000718">
    <property type="entry name" value="Peptidase_M13"/>
</dbReference>
<gene>
    <name evidence="12" type="ORF">H671_xg20627</name>
</gene>
<comment type="cofactor">
    <cofactor evidence="1">
        <name>Zn(2+)</name>
        <dbReference type="ChEBI" id="CHEBI:29105"/>
    </cofactor>
</comment>
<dbReference type="InterPro" id="IPR018497">
    <property type="entry name" value="Peptidase_M13_C"/>
</dbReference>
<dbReference type="Pfam" id="PF05649">
    <property type="entry name" value="Peptidase_M13_N"/>
    <property type="match status" value="1"/>
</dbReference>
<evidence type="ECO:0000313" key="13">
    <source>
        <dbReference type="Proteomes" id="UP000030759"/>
    </source>
</evidence>
<keyword evidence="6" id="KW-0862">Zinc</keyword>
<keyword evidence="9" id="KW-0812">Transmembrane</keyword>
<evidence type="ECO:0000259" key="11">
    <source>
        <dbReference type="Pfam" id="PF05649"/>
    </source>
</evidence>
<dbReference type="PANTHER" id="PTHR11733">
    <property type="entry name" value="ZINC METALLOPROTEASE FAMILY M13 NEPRILYSIN-RELATED"/>
    <property type="match status" value="1"/>
</dbReference>
<dbReference type="GO" id="GO:0016485">
    <property type="term" value="P:protein processing"/>
    <property type="evidence" value="ECO:0007669"/>
    <property type="project" value="TreeGrafter"/>
</dbReference>
<feature type="domain" description="Peptidase M13 N-terminal" evidence="11">
    <location>
        <begin position="432"/>
        <end position="600"/>
    </location>
</feature>
<dbReference type="PANTHER" id="PTHR11733:SF133">
    <property type="entry name" value="PHOSPHATE-REGULATING NEUTRAL ENDOPEPTIDASE PHEX"/>
    <property type="match status" value="1"/>
</dbReference>
<dbReference type="InterPro" id="IPR008753">
    <property type="entry name" value="Peptidase_M13_N"/>
</dbReference>
<dbReference type="EMBL" id="KE685913">
    <property type="protein sequence ID" value="ERE63923.1"/>
    <property type="molecule type" value="Genomic_DNA"/>
</dbReference>